<proteinExistence type="predicted"/>
<accession>W6MTJ1</accession>
<dbReference type="EMBL" id="HG793125">
    <property type="protein sequence ID" value="CDK25085.1"/>
    <property type="molecule type" value="Genomic_DNA"/>
</dbReference>
<protein>
    <submittedName>
        <fullName evidence="1">Uncharacterized protein</fullName>
    </submittedName>
</protein>
<dbReference type="GeneID" id="34518487"/>
<dbReference type="AlphaFoldDB" id="W6MTJ1"/>
<dbReference type="HOGENOM" id="CLU_631880_0_0_1"/>
<keyword evidence="2" id="KW-1185">Reference proteome</keyword>
<evidence type="ECO:0000313" key="1">
    <source>
        <dbReference type="EMBL" id="CDK25085.1"/>
    </source>
</evidence>
<reference evidence="1" key="2">
    <citation type="submission" date="2014-02" db="EMBL/GenBank/DDBJ databases">
        <title>Complete DNA sequence of /Kuraishia capsulata/ illustrates novel genomic features among budding yeasts (/Saccharomycotina/).</title>
        <authorList>
            <person name="Morales L."/>
            <person name="Noel B."/>
            <person name="Porcel B."/>
            <person name="Marcet-Houben M."/>
            <person name="Hullo M-F."/>
            <person name="Sacerdot C."/>
            <person name="Tekaia F."/>
            <person name="Leh-Louis V."/>
            <person name="Despons L."/>
            <person name="Khanna V."/>
            <person name="Aury J-M."/>
            <person name="Barbe V."/>
            <person name="Couloux A."/>
            <person name="Labadie K."/>
            <person name="Pelletier E."/>
            <person name="Souciet J-L."/>
            <person name="Boekhout T."/>
            <person name="Gabaldon T."/>
            <person name="Wincker P."/>
            <person name="Dujon B."/>
        </authorList>
    </citation>
    <scope>NUCLEOTIDE SEQUENCE</scope>
    <source>
        <strain evidence="1">CBS 1993</strain>
    </source>
</reference>
<sequence>MLGFPIPPPLACAVQPVAEIPHSLVSARASLVVANLVGLDLLKLATSTEEYIDKIFQYVLYRFPEVQPPGSDPDAIMDQLFLKAGSIVMFSALKNDQLPWKNIHGELGKLSDWTLKNEIMVSSLSLVSVFGLVTGNGLPRLLSATASSEEADRAWKKPGVLLKRAHCYLEMLQLHQNALMWEVPSSFFELDFNSVTFLGHLNNASLQLSVLSKNVWNLEKSIDDSFGDFSVDSLSKSTNFAMYVRIVIQTYDEINVAQRLLPPRIQVQTYFACLKSFLECYVCLYLSLDYYKKNQVGLSIGLVNYALALAQTKDEDRLRNTEEKNSFKDKLNLKNKFNEKKDAKATKKLESDNNSSHKLSKRIVHTNIVPNRVLETNLPQGLFENLRIVLALLHLLNMKFNKENNNLSFQKVVPVTEVSQNHLFGSSNLPSGVGVPLTSNPWYPRCINSETDKDYSLQNAYF</sequence>
<dbReference type="RefSeq" id="XP_022457099.1">
    <property type="nucleotide sequence ID" value="XM_022605652.1"/>
</dbReference>
<gene>
    <name evidence="1" type="ORF">KUCA_T00001052001</name>
</gene>
<evidence type="ECO:0000313" key="2">
    <source>
        <dbReference type="Proteomes" id="UP000019384"/>
    </source>
</evidence>
<dbReference type="Pfam" id="PF17306">
    <property type="entry name" value="DUF5355"/>
    <property type="match status" value="1"/>
</dbReference>
<dbReference type="InterPro" id="IPR035278">
    <property type="entry name" value="DUF5355"/>
</dbReference>
<dbReference type="Proteomes" id="UP000019384">
    <property type="component" value="Unassembled WGS sequence"/>
</dbReference>
<name>W6MTJ1_9ASCO</name>
<dbReference type="OrthoDB" id="3980807at2759"/>
<organism evidence="1 2">
    <name type="scientific">Kuraishia capsulata CBS 1993</name>
    <dbReference type="NCBI Taxonomy" id="1382522"/>
    <lineage>
        <taxon>Eukaryota</taxon>
        <taxon>Fungi</taxon>
        <taxon>Dikarya</taxon>
        <taxon>Ascomycota</taxon>
        <taxon>Saccharomycotina</taxon>
        <taxon>Pichiomycetes</taxon>
        <taxon>Pichiales</taxon>
        <taxon>Pichiaceae</taxon>
        <taxon>Kuraishia</taxon>
    </lineage>
</organism>
<reference evidence="1" key="1">
    <citation type="submission" date="2013-12" db="EMBL/GenBank/DDBJ databases">
        <authorList>
            <person name="Genoscope - CEA"/>
        </authorList>
    </citation>
    <scope>NUCLEOTIDE SEQUENCE</scope>
    <source>
        <strain evidence="1">CBS 1993</strain>
    </source>
</reference>